<dbReference type="InterPro" id="IPR050415">
    <property type="entry name" value="MRET"/>
</dbReference>
<comment type="caution">
    <text evidence="3">The sequence shown here is derived from an EMBL/GenBank/DDBJ whole genome shotgun (WGS) entry which is preliminary data.</text>
</comment>
<dbReference type="InterPro" id="IPR012675">
    <property type="entry name" value="Beta-grasp_dom_sf"/>
</dbReference>
<accession>A0A853FC14</accession>
<dbReference type="InterPro" id="IPR001433">
    <property type="entry name" value="OxRdtase_FAD/NAD-bd"/>
</dbReference>
<reference evidence="3 4" key="1">
    <citation type="submission" date="2020-07" db="EMBL/GenBank/DDBJ databases">
        <title>Taxonomic revisions and descriptions of new bacterial species based on genomic comparisons in the high-G+C-content subgroup of the family Alcaligenaceae.</title>
        <authorList>
            <person name="Szabo A."/>
            <person name="Felfoldi T."/>
        </authorList>
    </citation>
    <scope>NUCLEOTIDE SEQUENCE [LARGE SCALE GENOMIC DNA]</scope>
    <source>
        <strain evidence="3 4">DSM 25264</strain>
    </source>
</reference>
<dbReference type="PROSITE" id="PS51085">
    <property type="entry name" value="2FE2S_FER_2"/>
    <property type="match status" value="1"/>
</dbReference>
<dbReference type="InterPro" id="IPR006058">
    <property type="entry name" value="2Fe2S_fd_BS"/>
</dbReference>
<dbReference type="InterPro" id="IPR036010">
    <property type="entry name" value="2Fe-2S_ferredoxin-like_sf"/>
</dbReference>
<dbReference type="PANTHER" id="PTHR47354">
    <property type="entry name" value="NADH OXIDOREDUCTASE HCR"/>
    <property type="match status" value="1"/>
</dbReference>
<dbReference type="PRINTS" id="PR00409">
    <property type="entry name" value="PHDIOXRDTASE"/>
</dbReference>
<evidence type="ECO:0000313" key="4">
    <source>
        <dbReference type="Proteomes" id="UP000580517"/>
    </source>
</evidence>
<dbReference type="Proteomes" id="UP000580517">
    <property type="component" value="Unassembled WGS sequence"/>
</dbReference>
<dbReference type="GO" id="GO:0016491">
    <property type="term" value="F:oxidoreductase activity"/>
    <property type="evidence" value="ECO:0007669"/>
    <property type="project" value="InterPro"/>
</dbReference>
<dbReference type="CDD" id="cd06185">
    <property type="entry name" value="PDR_like"/>
    <property type="match status" value="1"/>
</dbReference>
<dbReference type="InterPro" id="IPR039261">
    <property type="entry name" value="FNR_nucleotide-bd"/>
</dbReference>
<dbReference type="SUPFAM" id="SSF54292">
    <property type="entry name" value="2Fe-2S ferredoxin-like"/>
    <property type="match status" value="1"/>
</dbReference>
<sequence length="327" mass="35273">MSNLILTVVDTRMETPLIRAITLRAADGATLPAFTAGAHLRVAVPGQKLPRCYSLVCLDDDAASFDAPVQYRLGVRLEDPGSGGSRHMHALKVGDTLEVDGPHNDFPLENAPDGELGGEVVLVAGGIGITPITAMAAALRRAGRPFQLHYYGRSRDQMAFLEPLAARHGQVLHVHPDDEADCSLALGALLDAMEADQPVYVCGPRAMIDALREAAGARQWLRERVRFELFTAPEAQAGDTGFEVELRQSGMALHVPADKTILEVLEEAGCDPLCDCRRGECGVCQATVLEGTPDHRDCYLSDEERAAGDVMQICVSRSRSPRLVLDL</sequence>
<gene>
    <name evidence="3" type="ORF">H0A68_10530</name>
</gene>
<dbReference type="Pfam" id="PF00175">
    <property type="entry name" value="NAD_binding_1"/>
    <property type="match status" value="1"/>
</dbReference>
<dbReference type="PROSITE" id="PS51384">
    <property type="entry name" value="FAD_FR"/>
    <property type="match status" value="1"/>
</dbReference>
<name>A0A853FC14_9BURK</name>
<dbReference type="SUPFAM" id="SSF52343">
    <property type="entry name" value="Ferredoxin reductase-like, C-terminal NADP-linked domain"/>
    <property type="match status" value="1"/>
</dbReference>
<feature type="domain" description="FAD-binding FR-type" evidence="2">
    <location>
        <begin position="1"/>
        <end position="109"/>
    </location>
</feature>
<dbReference type="PROSITE" id="PS00197">
    <property type="entry name" value="2FE2S_FER_1"/>
    <property type="match status" value="1"/>
</dbReference>
<dbReference type="Pfam" id="PF00111">
    <property type="entry name" value="Fer2"/>
    <property type="match status" value="1"/>
</dbReference>
<evidence type="ECO:0000259" key="2">
    <source>
        <dbReference type="PROSITE" id="PS51384"/>
    </source>
</evidence>
<proteinExistence type="predicted"/>
<dbReference type="InterPro" id="IPR017927">
    <property type="entry name" value="FAD-bd_FR_type"/>
</dbReference>
<dbReference type="CDD" id="cd00207">
    <property type="entry name" value="fer2"/>
    <property type="match status" value="1"/>
</dbReference>
<keyword evidence="4" id="KW-1185">Reference proteome</keyword>
<dbReference type="RefSeq" id="WP_129969539.1">
    <property type="nucleotide sequence ID" value="NZ_JACCEW010000003.1"/>
</dbReference>
<dbReference type="SUPFAM" id="SSF63380">
    <property type="entry name" value="Riboflavin synthase domain-like"/>
    <property type="match status" value="1"/>
</dbReference>
<dbReference type="InterPro" id="IPR001041">
    <property type="entry name" value="2Fe-2S_ferredoxin-type"/>
</dbReference>
<dbReference type="Gene3D" id="2.40.30.10">
    <property type="entry name" value="Translation factors"/>
    <property type="match status" value="1"/>
</dbReference>
<dbReference type="InterPro" id="IPR017938">
    <property type="entry name" value="Riboflavin_synthase-like_b-brl"/>
</dbReference>
<organism evidence="3 4">
    <name type="scientific">Allopusillimonas soli</name>
    <dbReference type="NCBI Taxonomy" id="659016"/>
    <lineage>
        <taxon>Bacteria</taxon>
        <taxon>Pseudomonadati</taxon>
        <taxon>Pseudomonadota</taxon>
        <taxon>Betaproteobacteria</taxon>
        <taxon>Burkholderiales</taxon>
        <taxon>Alcaligenaceae</taxon>
        <taxon>Allopusillimonas</taxon>
    </lineage>
</organism>
<dbReference type="OrthoDB" id="544091at2"/>
<protein>
    <submittedName>
        <fullName evidence="3">Oxidoreductase</fullName>
    </submittedName>
</protein>
<dbReference type="Gene3D" id="3.40.50.80">
    <property type="entry name" value="Nucleotide-binding domain of ferredoxin-NADP reductase (FNR) module"/>
    <property type="match status" value="1"/>
</dbReference>
<evidence type="ECO:0000259" key="1">
    <source>
        <dbReference type="PROSITE" id="PS51085"/>
    </source>
</evidence>
<dbReference type="EMBL" id="JACCEW010000003">
    <property type="protein sequence ID" value="NYT37308.1"/>
    <property type="molecule type" value="Genomic_DNA"/>
</dbReference>
<dbReference type="Gene3D" id="3.10.20.30">
    <property type="match status" value="1"/>
</dbReference>
<feature type="domain" description="2Fe-2S ferredoxin-type" evidence="1">
    <location>
        <begin position="242"/>
        <end position="327"/>
    </location>
</feature>
<evidence type="ECO:0000313" key="3">
    <source>
        <dbReference type="EMBL" id="NYT37308.1"/>
    </source>
</evidence>
<dbReference type="AlphaFoldDB" id="A0A853FC14"/>
<dbReference type="GO" id="GO:0051537">
    <property type="term" value="F:2 iron, 2 sulfur cluster binding"/>
    <property type="evidence" value="ECO:0007669"/>
    <property type="project" value="InterPro"/>
</dbReference>
<dbReference type="PANTHER" id="PTHR47354:SF2">
    <property type="entry name" value="BLR2392 PROTEIN"/>
    <property type="match status" value="1"/>
</dbReference>